<name>A0A1E4R5M5_9BACI</name>
<evidence type="ECO:0000313" key="2">
    <source>
        <dbReference type="Proteomes" id="UP000094784"/>
    </source>
</evidence>
<accession>A0A1E4R5M5</accession>
<proteinExistence type="predicted"/>
<gene>
    <name evidence="1" type="ORF">BG258_07665</name>
</gene>
<comment type="caution">
    <text evidence="1">The sequence shown here is derived from an EMBL/GenBank/DDBJ whole genome shotgun (WGS) entry which is preliminary data.</text>
</comment>
<organism evidence="1 2">
    <name type="scientific">Lysinibacillus fusiformis</name>
    <dbReference type="NCBI Taxonomy" id="28031"/>
    <lineage>
        <taxon>Bacteria</taxon>
        <taxon>Bacillati</taxon>
        <taxon>Bacillota</taxon>
        <taxon>Bacilli</taxon>
        <taxon>Bacillales</taxon>
        <taxon>Bacillaceae</taxon>
        <taxon>Lysinibacillus</taxon>
    </lineage>
</organism>
<dbReference type="AlphaFoldDB" id="A0A1E4R5M5"/>
<dbReference type="EMBL" id="MECQ01000001">
    <property type="protein sequence ID" value="ODV55786.1"/>
    <property type="molecule type" value="Genomic_DNA"/>
</dbReference>
<dbReference type="Proteomes" id="UP000094784">
    <property type="component" value="Unassembled WGS sequence"/>
</dbReference>
<sequence>MLKKIIIISFALIFLCVGCSNDTKKIILEMADENGDFKESLEILDKGQVSIINKILNKVKWKEKSEDSFGLLKYRMSFDFIDPDKELKSSYYLIYVNSKEQVTLVENDMKYTKLSKEESKELLDILAN</sequence>
<protein>
    <submittedName>
        <fullName evidence="1">Uncharacterized protein</fullName>
    </submittedName>
</protein>
<evidence type="ECO:0000313" key="1">
    <source>
        <dbReference type="EMBL" id="ODV55786.1"/>
    </source>
</evidence>
<reference evidence="1 2" key="1">
    <citation type="submission" date="2016-09" db="EMBL/GenBank/DDBJ databases">
        <title>Draft genome sequence of the soil isolate, Lysinibacillus fusiformis M5, a potential hypoxanthine producer.</title>
        <authorList>
            <person name="Gallegos-Monterrosa R."/>
            <person name="Maroti G."/>
            <person name="Balint B."/>
            <person name="Kovacs A.T."/>
        </authorList>
    </citation>
    <scope>NUCLEOTIDE SEQUENCE [LARGE SCALE GENOMIC DNA]</scope>
    <source>
        <strain evidence="1 2">M5</strain>
    </source>
</reference>